<gene>
    <name evidence="2" type="ORF">HMPREF9441_02608</name>
</gene>
<comment type="caution">
    <text evidence="2">The sequence shown here is derived from an EMBL/GenBank/DDBJ whole genome shotgun (WGS) entry which is preliminary data.</text>
</comment>
<feature type="transmembrane region" description="Helical" evidence="1">
    <location>
        <begin position="7"/>
        <end position="26"/>
    </location>
</feature>
<keyword evidence="3" id="KW-1185">Reference proteome</keyword>
<keyword evidence="1" id="KW-0812">Transmembrane</keyword>
<keyword evidence="1" id="KW-0472">Membrane</keyword>
<sequence length="51" mass="6172">MKEHSQNIELLFLVLFCYVANIGILFDNSKENIYYFFLYYELFKLLEAHCA</sequence>
<dbReference type="EMBL" id="AFFY01000038">
    <property type="protein sequence ID" value="EHG99479.1"/>
    <property type="molecule type" value="Genomic_DNA"/>
</dbReference>
<reference evidence="2 3" key="1">
    <citation type="submission" date="2011-03" db="EMBL/GenBank/DDBJ databases">
        <authorList>
            <person name="Weinstock G."/>
            <person name="Sodergren E."/>
            <person name="Clifton S."/>
            <person name="Fulton L."/>
            <person name="Fulton B."/>
            <person name="Courtney L."/>
            <person name="Fronick C."/>
            <person name="Harrison M."/>
            <person name="Strong C."/>
            <person name="Farmer C."/>
            <person name="Delahaunty K."/>
            <person name="Markovic C."/>
            <person name="Hall O."/>
            <person name="Minx P."/>
            <person name="Tomlinson C."/>
            <person name="Mitreva M."/>
            <person name="Hou S."/>
            <person name="Chen J."/>
            <person name="Wollam A."/>
            <person name="Pepin K.H."/>
            <person name="Johnson M."/>
            <person name="Bhonagiri V."/>
            <person name="Zhang X."/>
            <person name="Suruliraj S."/>
            <person name="Warren W."/>
            <person name="Chinwalla A."/>
            <person name="Mardis E.R."/>
            <person name="Wilson R.K."/>
        </authorList>
    </citation>
    <scope>NUCLEOTIDE SEQUENCE [LARGE SCALE GENOMIC DNA]</scope>
    <source>
        <strain evidence="2 3">YIT 11840</strain>
    </source>
</reference>
<accession>G5STA6</accession>
<evidence type="ECO:0000313" key="2">
    <source>
        <dbReference type="EMBL" id="EHG99479.1"/>
    </source>
</evidence>
<protein>
    <submittedName>
        <fullName evidence="2">Uncharacterized protein</fullName>
    </submittedName>
</protein>
<evidence type="ECO:0000256" key="1">
    <source>
        <dbReference type="SAM" id="Phobius"/>
    </source>
</evidence>
<dbReference type="HOGENOM" id="CLU_3101791_0_0_10"/>
<name>G5STA6_9BACT</name>
<dbReference type="AlphaFoldDB" id="G5STA6"/>
<dbReference type="Proteomes" id="UP000003598">
    <property type="component" value="Unassembled WGS sequence"/>
</dbReference>
<keyword evidence="1" id="KW-1133">Transmembrane helix</keyword>
<organism evidence="2 3">
    <name type="scientific">Paraprevotella clara YIT 11840</name>
    <dbReference type="NCBI Taxonomy" id="762968"/>
    <lineage>
        <taxon>Bacteria</taxon>
        <taxon>Pseudomonadati</taxon>
        <taxon>Bacteroidota</taxon>
        <taxon>Bacteroidia</taxon>
        <taxon>Bacteroidales</taxon>
        <taxon>Prevotellaceae</taxon>
        <taxon>Paraprevotella</taxon>
    </lineage>
</organism>
<proteinExistence type="predicted"/>
<evidence type="ECO:0000313" key="3">
    <source>
        <dbReference type="Proteomes" id="UP000003598"/>
    </source>
</evidence>